<dbReference type="Pfam" id="PF00172">
    <property type="entry name" value="Zn_clus"/>
    <property type="match status" value="1"/>
</dbReference>
<dbReference type="GO" id="GO:0006351">
    <property type="term" value="P:DNA-templated transcription"/>
    <property type="evidence" value="ECO:0007669"/>
    <property type="project" value="InterPro"/>
</dbReference>
<dbReference type="PROSITE" id="PS50048">
    <property type="entry name" value="ZN2_CY6_FUNGAL_2"/>
    <property type="match status" value="1"/>
</dbReference>
<feature type="compositionally biased region" description="Polar residues" evidence="3">
    <location>
        <begin position="7"/>
        <end position="21"/>
    </location>
</feature>
<organism evidence="5 6">
    <name type="scientific">Plicaturopsis crispa FD-325 SS-3</name>
    <dbReference type="NCBI Taxonomy" id="944288"/>
    <lineage>
        <taxon>Eukaryota</taxon>
        <taxon>Fungi</taxon>
        <taxon>Dikarya</taxon>
        <taxon>Basidiomycota</taxon>
        <taxon>Agaricomycotina</taxon>
        <taxon>Agaricomycetes</taxon>
        <taxon>Agaricomycetidae</taxon>
        <taxon>Amylocorticiales</taxon>
        <taxon>Amylocorticiaceae</taxon>
        <taxon>Plicatura</taxon>
        <taxon>Plicaturopsis crispa</taxon>
    </lineage>
</organism>
<keyword evidence="6" id="KW-1185">Reference proteome</keyword>
<dbReference type="Gene3D" id="4.10.240.10">
    <property type="entry name" value="Zn(2)-C6 fungal-type DNA-binding domain"/>
    <property type="match status" value="1"/>
</dbReference>
<dbReference type="AlphaFoldDB" id="A0A0C9T7B4"/>
<dbReference type="InterPro" id="IPR050987">
    <property type="entry name" value="AtrR-like"/>
</dbReference>
<dbReference type="PANTHER" id="PTHR46910:SF38">
    <property type="entry name" value="ZN(2)-C6 FUNGAL-TYPE DOMAIN-CONTAINING PROTEIN"/>
    <property type="match status" value="1"/>
</dbReference>
<dbReference type="GO" id="GO:0000981">
    <property type="term" value="F:DNA-binding transcription factor activity, RNA polymerase II-specific"/>
    <property type="evidence" value="ECO:0007669"/>
    <property type="project" value="InterPro"/>
</dbReference>
<evidence type="ECO:0000256" key="3">
    <source>
        <dbReference type="SAM" id="MobiDB-lite"/>
    </source>
</evidence>
<feature type="domain" description="Zn(2)-C6 fungal-type" evidence="4">
    <location>
        <begin position="31"/>
        <end position="63"/>
    </location>
</feature>
<feature type="region of interest" description="Disordered" evidence="3">
    <location>
        <begin position="716"/>
        <end position="750"/>
    </location>
</feature>
<protein>
    <recommendedName>
        <fullName evidence="4">Zn(2)-C6 fungal-type domain-containing protein</fullName>
    </recommendedName>
</protein>
<feature type="compositionally biased region" description="Low complexity" evidence="3">
    <location>
        <begin position="730"/>
        <end position="742"/>
    </location>
</feature>
<dbReference type="SMART" id="SM00066">
    <property type="entry name" value="GAL4"/>
    <property type="match status" value="1"/>
</dbReference>
<dbReference type="InterPro" id="IPR001138">
    <property type="entry name" value="Zn2Cys6_DnaBD"/>
</dbReference>
<dbReference type="InterPro" id="IPR007219">
    <property type="entry name" value="XnlR_reg_dom"/>
</dbReference>
<dbReference type="Proteomes" id="UP000053263">
    <property type="component" value="Unassembled WGS sequence"/>
</dbReference>
<dbReference type="CDD" id="cd00067">
    <property type="entry name" value="GAL4"/>
    <property type="match status" value="1"/>
</dbReference>
<dbReference type="PROSITE" id="PS00463">
    <property type="entry name" value="ZN2_CY6_FUNGAL_1"/>
    <property type="match status" value="1"/>
</dbReference>
<keyword evidence="1" id="KW-0479">Metal-binding</keyword>
<dbReference type="GO" id="GO:0008270">
    <property type="term" value="F:zinc ion binding"/>
    <property type="evidence" value="ECO:0007669"/>
    <property type="project" value="InterPro"/>
</dbReference>
<feature type="compositionally biased region" description="Polar residues" evidence="3">
    <location>
        <begin position="669"/>
        <end position="680"/>
    </location>
</feature>
<feature type="region of interest" description="Disordered" evidence="3">
    <location>
        <begin position="1"/>
        <end position="28"/>
    </location>
</feature>
<dbReference type="PANTHER" id="PTHR46910">
    <property type="entry name" value="TRANSCRIPTION FACTOR PDR1"/>
    <property type="match status" value="1"/>
</dbReference>
<evidence type="ECO:0000256" key="2">
    <source>
        <dbReference type="ARBA" id="ARBA00023242"/>
    </source>
</evidence>
<dbReference type="CDD" id="cd12148">
    <property type="entry name" value="fungal_TF_MHR"/>
    <property type="match status" value="1"/>
</dbReference>
<feature type="region of interest" description="Disordered" evidence="3">
    <location>
        <begin position="656"/>
        <end position="683"/>
    </location>
</feature>
<accession>A0A0C9T7B4</accession>
<dbReference type="InterPro" id="IPR036864">
    <property type="entry name" value="Zn2-C6_fun-type_DNA-bd_sf"/>
</dbReference>
<feature type="region of interest" description="Disordered" evidence="3">
    <location>
        <begin position="115"/>
        <end position="160"/>
    </location>
</feature>
<dbReference type="Pfam" id="PF04082">
    <property type="entry name" value="Fungal_trans"/>
    <property type="match status" value="1"/>
</dbReference>
<dbReference type="SMART" id="SM00906">
    <property type="entry name" value="Fungal_trans"/>
    <property type="match status" value="1"/>
</dbReference>
<sequence>MYPNANHEGNSSHRIASTSQPGHKKRRVEPACDTCRYKKIRCDGSPGIGKCQNCVVFGSECTYSPPGSKKPESQKLVREGPESRLRKLESLLANPRPSGDFSRALNIRVHPSWFTDEDKQSSSDDALQDFSAPSLFTSSGSMHDATQSAGDNHPESEDVEDGHDFLTEHLENLHLTDRCLGRSSGVTLIHHVQEMKLTHSDANHERPLPHIRHRFWRQNPWQQYAPLPERRDFFFPESDLLAALVDLYFDRLNIYFPLLHRPTFERGVADGQHLLDDGFGATVLLVCALGSRYSSDPRVFLVYNETDLNSAGWKWFNQVQHRSSIYAPLSVHELQVICLSALFLQASAALHVSWTSIGLGLRLAISSSVNRRRFVLTVEDESWKRAFWVLVCLDRITSASLGRPGPMQGEDFDLDLPKSCDDEYWENAQRPEQNFRQPPGKPAATDFFICLIKLTDIIALALRTVYAVNKSKIPRGYAKDWEQTIVAELDSALNQWLEDVPDHLRWDPLREDALFFNQSAALHASYYYVQILIHRPYIPSPNKSSPVSFPSLAICTNAARSSIHALVHQYQRFPDHILMQSALSALMSSNAVLLLNIWGGRRSGVSINTTQEMVNVYRCMEMLKNMEERWPGAGRLWDILSELVAVGDLPFHGSGLTDSRKRRRDYENDNGSHGYNQPIQSDDLGKLPLKNQIHFDPVPTGLDLSRWLSTDVHQPVRDDQDLSNQPSLFSSDSTPASVSSTTMPTTPFQHAPLDTYAAHDIGTGLYQPSVPGETDGQVPDAVDVWSTAPTIFELDEWGAYIMGMIERE</sequence>
<dbReference type="HOGENOM" id="CLU_006019_0_1_1"/>
<evidence type="ECO:0000259" key="4">
    <source>
        <dbReference type="PROSITE" id="PS50048"/>
    </source>
</evidence>
<feature type="compositionally biased region" description="Polar residues" evidence="3">
    <location>
        <begin position="134"/>
        <end position="150"/>
    </location>
</feature>
<dbReference type="SUPFAM" id="SSF57701">
    <property type="entry name" value="Zn2/Cys6 DNA-binding domain"/>
    <property type="match status" value="1"/>
</dbReference>
<dbReference type="OrthoDB" id="4456959at2759"/>
<gene>
    <name evidence="5" type="ORF">PLICRDRAFT_367695</name>
</gene>
<feature type="region of interest" description="Disordered" evidence="3">
    <location>
        <begin position="63"/>
        <end position="82"/>
    </location>
</feature>
<dbReference type="GO" id="GO:0003677">
    <property type="term" value="F:DNA binding"/>
    <property type="evidence" value="ECO:0007669"/>
    <property type="project" value="InterPro"/>
</dbReference>
<evidence type="ECO:0000256" key="1">
    <source>
        <dbReference type="ARBA" id="ARBA00022723"/>
    </source>
</evidence>
<feature type="compositionally biased region" description="Basic and acidic residues" evidence="3">
    <location>
        <begin position="69"/>
        <end position="82"/>
    </location>
</feature>
<proteinExistence type="predicted"/>
<dbReference type="EMBL" id="KN832572">
    <property type="protein sequence ID" value="KII84068.1"/>
    <property type="molecule type" value="Genomic_DNA"/>
</dbReference>
<evidence type="ECO:0000313" key="5">
    <source>
        <dbReference type="EMBL" id="KII84068.1"/>
    </source>
</evidence>
<name>A0A0C9T7B4_PLICR</name>
<keyword evidence="2" id="KW-0539">Nucleus</keyword>
<reference evidence="5 6" key="1">
    <citation type="submission" date="2014-06" db="EMBL/GenBank/DDBJ databases">
        <title>Evolutionary Origins and Diversification of the Mycorrhizal Mutualists.</title>
        <authorList>
            <consortium name="DOE Joint Genome Institute"/>
            <consortium name="Mycorrhizal Genomics Consortium"/>
            <person name="Kohler A."/>
            <person name="Kuo A."/>
            <person name="Nagy L.G."/>
            <person name="Floudas D."/>
            <person name="Copeland A."/>
            <person name="Barry K.W."/>
            <person name="Cichocki N."/>
            <person name="Veneault-Fourrey C."/>
            <person name="LaButti K."/>
            <person name="Lindquist E.A."/>
            <person name="Lipzen A."/>
            <person name="Lundell T."/>
            <person name="Morin E."/>
            <person name="Murat C."/>
            <person name="Riley R."/>
            <person name="Ohm R."/>
            <person name="Sun H."/>
            <person name="Tunlid A."/>
            <person name="Henrissat B."/>
            <person name="Grigoriev I.V."/>
            <person name="Hibbett D.S."/>
            <person name="Martin F."/>
        </authorList>
    </citation>
    <scope>NUCLEOTIDE SEQUENCE [LARGE SCALE GENOMIC DNA]</scope>
    <source>
        <strain evidence="5 6">FD-325 SS-3</strain>
    </source>
</reference>
<evidence type="ECO:0000313" key="6">
    <source>
        <dbReference type="Proteomes" id="UP000053263"/>
    </source>
</evidence>